<dbReference type="SUPFAM" id="SSF51182">
    <property type="entry name" value="RmlC-like cupins"/>
    <property type="match status" value="1"/>
</dbReference>
<dbReference type="InterPro" id="IPR014710">
    <property type="entry name" value="RmlC-like_jellyroll"/>
</dbReference>
<keyword evidence="4" id="KW-1185">Reference proteome</keyword>
<dbReference type="Pfam" id="PF01381">
    <property type="entry name" value="HTH_3"/>
    <property type="match status" value="1"/>
</dbReference>
<dbReference type="Gene3D" id="2.60.120.10">
    <property type="entry name" value="Jelly Rolls"/>
    <property type="match status" value="1"/>
</dbReference>
<dbReference type="InterPro" id="IPR010982">
    <property type="entry name" value="Lambda_DNA-bd_dom_sf"/>
</dbReference>
<accession>A0ABV4UP21</accession>
<gene>
    <name evidence="3" type="ORF">ACETWP_12450</name>
</gene>
<sequence length="191" mass="20735">MKALPVEPSNAPIAIGSRIRAARHAQRLTIEQVAASTGLTKGFLSRVERDLTSPSVASLVTLCQVLSVSVGELFAQPETHVVRLGDAPRISLGGRGIVERLLTARSERRLQVIRAVIEPRGEGESELYSVDCEAEVLHVVSGRFIIIFSNERFELEAGDTVTFPGREPHSWINPTDSESVVLWTLVPAASS</sequence>
<dbReference type="InterPro" id="IPR050807">
    <property type="entry name" value="TransReg_Diox_bact_type"/>
</dbReference>
<dbReference type="InterPro" id="IPR001387">
    <property type="entry name" value="Cro/C1-type_HTH"/>
</dbReference>
<dbReference type="PANTHER" id="PTHR46797:SF1">
    <property type="entry name" value="METHYLPHOSPHONATE SYNTHASE"/>
    <property type="match status" value="1"/>
</dbReference>
<evidence type="ECO:0000313" key="4">
    <source>
        <dbReference type="Proteomes" id="UP001575652"/>
    </source>
</evidence>
<dbReference type="SMART" id="SM00530">
    <property type="entry name" value="HTH_XRE"/>
    <property type="match status" value="1"/>
</dbReference>
<dbReference type="Pfam" id="PF07883">
    <property type="entry name" value="Cupin_2"/>
    <property type="match status" value="1"/>
</dbReference>
<dbReference type="Gene3D" id="1.10.260.40">
    <property type="entry name" value="lambda repressor-like DNA-binding domains"/>
    <property type="match status" value="1"/>
</dbReference>
<evidence type="ECO:0000259" key="2">
    <source>
        <dbReference type="PROSITE" id="PS50943"/>
    </source>
</evidence>
<reference evidence="3 4" key="1">
    <citation type="submission" date="2024-09" db="EMBL/GenBank/DDBJ databases">
        <authorList>
            <person name="Salinas-Garcia M.A."/>
            <person name="Prieme A."/>
        </authorList>
    </citation>
    <scope>NUCLEOTIDE SEQUENCE [LARGE SCALE GENOMIC DNA]</scope>
    <source>
        <strain evidence="3 4">DSM 21081</strain>
    </source>
</reference>
<dbReference type="SUPFAM" id="SSF47413">
    <property type="entry name" value="lambda repressor-like DNA-binding domains"/>
    <property type="match status" value="1"/>
</dbReference>
<name>A0ABV4UP21_9MICC</name>
<protein>
    <submittedName>
        <fullName evidence="3">Helix-turn-helix domain-containing protein</fullName>
    </submittedName>
</protein>
<organism evidence="3 4">
    <name type="scientific">Arthrobacter halodurans</name>
    <dbReference type="NCBI Taxonomy" id="516699"/>
    <lineage>
        <taxon>Bacteria</taxon>
        <taxon>Bacillati</taxon>
        <taxon>Actinomycetota</taxon>
        <taxon>Actinomycetes</taxon>
        <taxon>Micrococcales</taxon>
        <taxon>Micrococcaceae</taxon>
        <taxon>Arthrobacter</taxon>
    </lineage>
</organism>
<dbReference type="PROSITE" id="PS50943">
    <property type="entry name" value="HTH_CROC1"/>
    <property type="match status" value="1"/>
</dbReference>
<dbReference type="Proteomes" id="UP001575652">
    <property type="component" value="Unassembled WGS sequence"/>
</dbReference>
<dbReference type="RefSeq" id="WP_373972571.1">
    <property type="nucleotide sequence ID" value="NZ_JBHDLJ010000010.1"/>
</dbReference>
<dbReference type="EMBL" id="JBHDLJ010000010">
    <property type="protein sequence ID" value="MFB0835400.1"/>
    <property type="molecule type" value="Genomic_DNA"/>
</dbReference>
<dbReference type="InterPro" id="IPR011051">
    <property type="entry name" value="RmlC_Cupin_sf"/>
</dbReference>
<keyword evidence="1" id="KW-0238">DNA-binding</keyword>
<proteinExistence type="predicted"/>
<dbReference type="InterPro" id="IPR013096">
    <property type="entry name" value="Cupin_2"/>
</dbReference>
<dbReference type="CDD" id="cd02209">
    <property type="entry name" value="cupin_XRE_C"/>
    <property type="match status" value="1"/>
</dbReference>
<dbReference type="CDD" id="cd00093">
    <property type="entry name" value="HTH_XRE"/>
    <property type="match status" value="1"/>
</dbReference>
<evidence type="ECO:0000313" key="3">
    <source>
        <dbReference type="EMBL" id="MFB0835400.1"/>
    </source>
</evidence>
<evidence type="ECO:0000256" key="1">
    <source>
        <dbReference type="ARBA" id="ARBA00023125"/>
    </source>
</evidence>
<dbReference type="PANTHER" id="PTHR46797">
    <property type="entry name" value="HTH-TYPE TRANSCRIPTIONAL REGULATOR"/>
    <property type="match status" value="1"/>
</dbReference>
<feature type="domain" description="HTH cro/C1-type" evidence="2">
    <location>
        <begin position="19"/>
        <end position="73"/>
    </location>
</feature>
<comment type="caution">
    <text evidence="3">The sequence shown here is derived from an EMBL/GenBank/DDBJ whole genome shotgun (WGS) entry which is preliminary data.</text>
</comment>